<protein>
    <recommendedName>
        <fullName evidence="5 16">Serine/threonine-protein kinase Tel1</fullName>
        <ecNumber evidence="4 16">2.7.11.1</ecNumber>
    </recommendedName>
</protein>
<dbReference type="InterPro" id="IPR000403">
    <property type="entry name" value="PI3/4_kinase_cat_dom"/>
</dbReference>
<dbReference type="GO" id="GO:0006281">
    <property type="term" value="P:DNA repair"/>
    <property type="evidence" value="ECO:0007669"/>
    <property type="project" value="InterPro"/>
</dbReference>
<evidence type="ECO:0000256" key="18">
    <source>
        <dbReference type="SAM" id="MobiDB-lite"/>
    </source>
</evidence>
<dbReference type="InterPro" id="IPR036940">
    <property type="entry name" value="PI3/4_kinase_cat_sf"/>
</dbReference>
<organism evidence="22 23">
    <name type="scientific">Baudoinia panamericana (strain UAMH 10762)</name>
    <name type="common">Angels' share fungus</name>
    <name type="synonym">Baudoinia compniacensis (strain UAMH 10762)</name>
    <dbReference type="NCBI Taxonomy" id="717646"/>
    <lineage>
        <taxon>Eukaryota</taxon>
        <taxon>Fungi</taxon>
        <taxon>Dikarya</taxon>
        <taxon>Ascomycota</taxon>
        <taxon>Pezizomycotina</taxon>
        <taxon>Dothideomycetes</taxon>
        <taxon>Dothideomycetidae</taxon>
        <taxon>Mycosphaerellales</taxon>
        <taxon>Teratosphaeriaceae</taxon>
        <taxon>Baudoinia</taxon>
    </lineage>
</organism>
<evidence type="ECO:0000256" key="2">
    <source>
        <dbReference type="ARBA" id="ARBA00010769"/>
    </source>
</evidence>
<dbReference type="eggNOG" id="KOG0892">
    <property type="taxonomic scope" value="Eukaryota"/>
</dbReference>
<evidence type="ECO:0000256" key="15">
    <source>
        <dbReference type="ARBA" id="ARBA00048679"/>
    </source>
</evidence>
<keyword evidence="16" id="KW-0779">Telomere</keyword>
<feature type="domain" description="PI3K/PI4K catalytic" evidence="19">
    <location>
        <begin position="2586"/>
        <end position="2896"/>
    </location>
</feature>
<sequence>MGGEITLKEALDQVESSLVKTRKEGIENLTHILRHNQRQSGASLLDDASYHHVYEVLFRLVVAEQSAWLKGSTKTAVSSTERRLSDLATALRLAVEIGAAHVKGKTVKALLDHVIQTLPLSGGGICLPLALDYTRAFNAILSFTPHIEHLPRAEWSRVVQFCVDLVTQCTADLPEDGAVGGAENVSISRTVNGSSYRSSRSQVKESSASQTERTLTKQVIGEIVTSLDLLTSAPNAPVGSKGSAVLWTVIDHLKHAQLANRVPQKAFSTINHILAWSRTENITLTKQGASHMIRLAAAHWGRVQKTFDLRDELCIMLLYLRPYLEHLMHTDQALTLRGELSGLADVLRSDYYERFERDQLQVDHLRLAIVPELSEGARHIGTAIFELQPGNFPADPRSPNSHAEHKWTVVSVLATLVEMLSYGVEVSRVSGAEDDRPRPHKRQRTSNEYQEVIAATRVGPSSSRIGALQVVAVYAQQALVTVEMMSEAIDALSSSCADDNTTVSSWALLALASCASQTNASDDALTDRWGNIWQLAGRAMTNAATSRAACHLLHLMLRLELGQHGAATDFMHTLSESIDLGGPATLSDAGMQLLARIIERSLDLRRSSASKLAEGGLNWLLKGFAPGRLTDRVHLFALRQTFEVNDVVQLICVCLNLCSPRPTLTPLPVYDSVGQAWTLCQDTYPMISYLLLGQSITKATNPRLQDLPVTAEQHQTMVRPGRENWLLSYLLSELRSMRAIWDEHLGTGRGSLDAYSSAFDSCYFMAIVAHDLTFQDVRRQQQIQQELKGLLTAISTVGQSTSCGQGVIDAIIQAYSRACVPLMPHIRSREAKSSEAEKILGCHLANILSVRRRLLQSTDAFQDEEPMEIDDDYDSQGSRAARRADTLIQSRLQSYAAVEYSNYAVRANVELWSIATRDTHQHLLSNDPSSRPASVTVREYILSLPPETVIAGHAAIAALPRIGLRFDLADTEMMFESWSESMLAAYDRRRSEPALTALLNMAQSVLPALSDSSNRSLFGLGVDIYDYYIEAQGSGVLSMHVQIRLASLVLQLCNIDPDYGRDQDVQSARTSLFKLLKCNNFKVLYHMTGGIASIFSRFVLSKHESVFDDLHDNLPIDADWLEGLAVRLLFLSRLASAWHSLRRQCVYYMFETAGRIPDAAPYAARCFKELATALGYASCQTLFRLFAPQLLHTWLEERTVNGLPYAAFEYASLTQLLERNRSETVAQLLARGKDDGMHVVTTSLKTTAKELARQSFAQSAAYAISWDISPSSEHSGGATSEGRLRNLVGGKEEYRKLATDHFPAIMGHFYLSLQLDDGDKEDKWLEKKASFTAEAKAIAEMKTYGHSPRTLPPGQQPSFKIKFLPEQIERLCRRTSRDPAQPWDCSSFTLTARMITDAMDDALGPLHVCMMLRKMRILIAMAGDVALSGYPLQMLMHSVRAFLSVSECADDVLGIVQYLLQRGQHYLKQPEAISFACGIVTLMVLQMRQHSITRHESTTQESQHKDTVRSMEKFHAWLVKYLQQLRSTYSSPRKGRFDELVEALRAVNLPGNGRKGTPESKLLLLLLAEMQSVDGIMSSAHCKEALAALTNSFEPSHSTDEDCLSEDSGCIFYVDALWHLLGTHEPSNGFATWSAQVMGRAYAAQGRRPYPLKSPQNLQSTHKNALNNALAYSEAEIGRRLSELVFTSERDVAGLAEWTLRRIQYTFESGDDALRFEQALPHSLTPAIADGTYGYQPYLSEIFLATPLQLSTALEMRPSYASSAWILSLATALCQSSPKAAILPTLPPILQRVSGLAADLLPAVAHILLVHEINTVQKLKTQLSQSISDHLMARDAALLSRQCSLIQLLLYLRRQPYPGEATRVDRLQWLDVDLLVSAEAATRCGMGTAALMFAESALPTAPPNRRTSSRASLSQFQHVDISDELLLRIFKQIDEPDSFYGVQQPATLDSVLDRLDYEGAGYKGLMLHAAKLDSVMRMQHQALSTDTTGLMRSLSTLNLHSLQLALVSSRTTSTEHTAPDVFRAAQKLQQWDLTIPEASGGDQATCFTCFQDLSRATNPEQLRKRLDGLLLQHVTKHRDVTHAASPPWSWCNTLATIVGTAEVIRSPGDGALRAVTDRMSSRHDWLRHARFEDVNDFAVSHSSLLSVLAQNPTLLREMHLSPKKMKLLEISSQLEYAKLAQGHDFLQEALSAVAQVKVLAAQAEELGLQVSAATQRQTASALWATGEAAASVQFLKGILRTNDSDSQDIPVGQAGLQAILASQLAQARLERPEEILSNHLQSAIKDLRGRAEGVEAGEVFFQFASFCDGQLQSPAVTEDLDRLEVLRQKKKLEAERLRKLQKEMKNTDDRNDFNRQAGRAEQWYAIYSEEQQRLRRSRDEFMQQSLQNYMLALRASDDHDISVLRFFAMWFENADSPVANPVVAKHLSEVPSWKFAVLNNQLMSRLEYTDLSSFQSSLRGLVQRLCAEHPYHTLHHLYATTREPEQPNDEAAQSRYRAAQRIRNALQTLPDTGDLVKKVFRADNEYNRFAQSPNNGSNVSKIAIADFPPAARLTSNIRNLRVPPATVSVPLRPDGRYHDVPEVAGFAPEMRIMGGQSHPKLLIARGTDGKVYRELFKFNDDLRQDAIMEQVFGEVSKMLSKHKDTRRRNLTVRTYKVIPLAPRSGIIEFVANSIAIGDYLKPAHQKYYPSGMKPSVAADKIRSVERMSQDARVKEYRKVCEQIPPVLRFFFFENFEEPDEWFTKRTAYTRTTAAISILGYVLGVGDRHIQNILLDANSGEVVHIDLGIAFEAGRVLPVPEMVPFRLTRDVVDGMGITKTEGVFRRCCEFTMDALREDKGSIMTLLNVLRYDPLVSWTVSSGKAKKMQDAQETGRNGIGVDVPSSERKEHGAAEGDRALGIVETKLSTTLSTAATVNELIQQASDEKNLATLFCGWSAYY</sequence>
<dbReference type="KEGG" id="bcom:BAUCODRAFT_31809"/>
<dbReference type="PROSITE" id="PS00915">
    <property type="entry name" value="PI3_4_KINASE_1"/>
    <property type="match status" value="1"/>
</dbReference>
<evidence type="ECO:0000259" key="20">
    <source>
        <dbReference type="PROSITE" id="PS51189"/>
    </source>
</evidence>
<evidence type="ECO:0000256" key="11">
    <source>
        <dbReference type="ARBA" id="ARBA00022840"/>
    </source>
</evidence>
<dbReference type="GeneID" id="19111595"/>
<dbReference type="CDD" id="cd05171">
    <property type="entry name" value="PIKKc_ATM"/>
    <property type="match status" value="1"/>
</dbReference>
<evidence type="ECO:0000256" key="16">
    <source>
        <dbReference type="RuleBase" id="RU365027"/>
    </source>
</evidence>
<dbReference type="RefSeq" id="XP_007674342.1">
    <property type="nucleotide sequence ID" value="XM_007676152.1"/>
</dbReference>
<feature type="domain" description="FAT" evidence="20">
    <location>
        <begin position="1876"/>
        <end position="2483"/>
    </location>
</feature>
<dbReference type="GO" id="GO:0106310">
    <property type="term" value="F:protein serine kinase activity"/>
    <property type="evidence" value="ECO:0007669"/>
    <property type="project" value="RHEA"/>
</dbReference>
<keyword evidence="17" id="KW-0175">Coiled coil</keyword>
<keyword evidence="12 16" id="KW-0539">Nucleus</keyword>
<evidence type="ECO:0000256" key="13">
    <source>
        <dbReference type="ARBA" id="ARBA00025079"/>
    </source>
</evidence>
<evidence type="ECO:0000256" key="6">
    <source>
        <dbReference type="ARBA" id="ARBA00022527"/>
    </source>
</evidence>
<dbReference type="PROSITE" id="PS00916">
    <property type="entry name" value="PI3_4_KINASE_2"/>
    <property type="match status" value="1"/>
</dbReference>
<dbReference type="InterPro" id="IPR016024">
    <property type="entry name" value="ARM-type_fold"/>
</dbReference>
<keyword evidence="23" id="KW-1185">Reference proteome</keyword>
<dbReference type="OMA" id="HACSVIR"/>
<dbReference type="EC" id="2.7.11.1" evidence="4 16"/>
<keyword evidence="9 16" id="KW-0227">DNA damage</keyword>
<dbReference type="Gene3D" id="1.10.1070.11">
    <property type="entry name" value="Phosphatidylinositol 3-/4-kinase, catalytic domain"/>
    <property type="match status" value="1"/>
</dbReference>
<keyword evidence="7 16" id="KW-0808">Transferase</keyword>
<accession>M2NEW7</accession>
<dbReference type="GO" id="GO:0006325">
    <property type="term" value="P:chromatin organization"/>
    <property type="evidence" value="ECO:0007669"/>
    <property type="project" value="UniProtKB-KW"/>
</dbReference>
<evidence type="ECO:0000256" key="14">
    <source>
        <dbReference type="ARBA" id="ARBA00047899"/>
    </source>
</evidence>
<dbReference type="InterPro" id="IPR038980">
    <property type="entry name" value="ATM_plant"/>
</dbReference>
<dbReference type="Pfam" id="PF11640">
    <property type="entry name" value="TAN"/>
    <property type="match status" value="1"/>
</dbReference>
<comment type="catalytic activity">
    <reaction evidence="15">
        <text>L-seryl-[protein] + ATP = O-phospho-L-seryl-[protein] + ADP + H(+)</text>
        <dbReference type="Rhea" id="RHEA:17989"/>
        <dbReference type="Rhea" id="RHEA-COMP:9863"/>
        <dbReference type="Rhea" id="RHEA-COMP:11604"/>
        <dbReference type="ChEBI" id="CHEBI:15378"/>
        <dbReference type="ChEBI" id="CHEBI:29999"/>
        <dbReference type="ChEBI" id="CHEBI:30616"/>
        <dbReference type="ChEBI" id="CHEBI:83421"/>
        <dbReference type="ChEBI" id="CHEBI:456216"/>
        <dbReference type="EC" id="2.7.11.1"/>
    </reaction>
</comment>
<dbReference type="PROSITE" id="PS51190">
    <property type="entry name" value="FATC"/>
    <property type="match status" value="1"/>
</dbReference>
<evidence type="ECO:0000313" key="23">
    <source>
        <dbReference type="Proteomes" id="UP000011761"/>
    </source>
</evidence>
<keyword evidence="6 16" id="KW-0723">Serine/threonine-protein kinase</keyword>
<keyword evidence="16" id="KW-0158">Chromosome</keyword>
<dbReference type="STRING" id="717646.M2NEW7"/>
<evidence type="ECO:0000259" key="19">
    <source>
        <dbReference type="PROSITE" id="PS50290"/>
    </source>
</evidence>
<dbReference type="Pfam" id="PF00454">
    <property type="entry name" value="PI3_PI4_kinase"/>
    <property type="match status" value="1"/>
</dbReference>
<feature type="compositionally biased region" description="Basic and acidic residues" evidence="18">
    <location>
        <begin position="2883"/>
        <end position="2893"/>
    </location>
</feature>
<comment type="catalytic activity">
    <reaction evidence="14 16">
        <text>L-threonyl-[protein] + ATP = O-phospho-L-threonyl-[protein] + ADP + H(+)</text>
        <dbReference type="Rhea" id="RHEA:46608"/>
        <dbReference type="Rhea" id="RHEA-COMP:11060"/>
        <dbReference type="Rhea" id="RHEA-COMP:11605"/>
        <dbReference type="ChEBI" id="CHEBI:15378"/>
        <dbReference type="ChEBI" id="CHEBI:30013"/>
        <dbReference type="ChEBI" id="CHEBI:30616"/>
        <dbReference type="ChEBI" id="CHEBI:61977"/>
        <dbReference type="ChEBI" id="CHEBI:456216"/>
        <dbReference type="EC" id="2.7.11.1"/>
    </reaction>
</comment>
<comment type="similarity">
    <text evidence="2 16">Belongs to the PI3/PI4-kinase family. ATM subfamily.</text>
</comment>
<keyword evidence="11 16" id="KW-0067">ATP-binding</keyword>
<evidence type="ECO:0000256" key="7">
    <source>
        <dbReference type="ARBA" id="ARBA00022679"/>
    </source>
</evidence>
<dbReference type="SMART" id="SM00146">
    <property type="entry name" value="PI3Kc"/>
    <property type="match status" value="1"/>
</dbReference>
<dbReference type="SUPFAM" id="SSF56112">
    <property type="entry name" value="Protein kinase-like (PK-like)"/>
    <property type="match status" value="1"/>
</dbReference>
<evidence type="ECO:0000256" key="17">
    <source>
        <dbReference type="SAM" id="Coils"/>
    </source>
</evidence>
<evidence type="ECO:0000256" key="4">
    <source>
        <dbReference type="ARBA" id="ARBA00012513"/>
    </source>
</evidence>
<dbReference type="Proteomes" id="UP000011761">
    <property type="component" value="Unassembled WGS sequence"/>
</dbReference>
<dbReference type="GO" id="GO:0035556">
    <property type="term" value="P:intracellular signal transduction"/>
    <property type="evidence" value="ECO:0007669"/>
    <property type="project" value="UniProtKB-ARBA"/>
</dbReference>
<evidence type="ECO:0000256" key="9">
    <source>
        <dbReference type="ARBA" id="ARBA00022763"/>
    </source>
</evidence>
<dbReference type="InterPro" id="IPR011009">
    <property type="entry name" value="Kinase-like_dom_sf"/>
</dbReference>
<dbReference type="PANTHER" id="PTHR37079">
    <property type="entry name" value="SERINE/THREONINE-PROTEIN KINASE ATM"/>
    <property type="match status" value="1"/>
</dbReference>
<evidence type="ECO:0000259" key="21">
    <source>
        <dbReference type="PROSITE" id="PS51190"/>
    </source>
</evidence>
<dbReference type="InterPro" id="IPR044107">
    <property type="entry name" value="PIKKc_ATM"/>
</dbReference>
<feature type="domain" description="FATC" evidence="21">
    <location>
        <begin position="2907"/>
        <end position="2939"/>
    </location>
</feature>
<dbReference type="GO" id="GO:0000781">
    <property type="term" value="C:chromosome, telomeric region"/>
    <property type="evidence" value="ECO:0007669"/>
    <property type="project" value="UniProtKB-SubCell"/>
</dbReference>
<dbReference type="InterPro" id="IPR021668">
    <property type="entry name" value="TAN"/>
</dbReference>
<feature type="coiled-coil region" evidence="17">
    <location>
        <begin position="2320"/>
        <end position="2357"/>
    </location>
</feature>
<dbReference type="SMART" id="SM01343">
    <property type="entry name" value="FATC"/>
    <property type="match status" value="1"/>
</dbReference>
<dbReference type="SUPFAM" id="SSF48371">
    <property type="entry name" value="ARM repeat"/>
    <property type="match status" value="1"/>
</dbReference>
<dbReference type="PANTHER" id="PTHR37079:SF4">
    <property type="entry name" value="SERINE_THREONINE-PROTEIN KINASE ATM"/>
    <property type="match status" value="1"/>
</dbReference>
<evidence type="ECO:0000256" key="3">
    <source>
        <dbReference type="ARBA" id="ARBA00011370"/>
    </source>
</evidence>
<proteinExistence type="inferred from homology"/>
<dbReference type="HOGENOM" id="CLU_000178_8_2_1"/>
<gene>
    <name evidence="22" type="ORF">BAUCODRAFT_31809</name>
</gene>
<evidence type="ECO:0000256" key="10">
    <source>
        <dbReference type="ARBA" id="ARBA00022777"/>
    </source>
</evidence>
<comment type="function">
    <text evidence="13 16">Serine/threonine protein kinase which activates checkpoint signaling upon genotoxic stresses such as ionizing radiation (IR), ultraviolet light (UV), or DNA replication stalling, thereby acting as a DNA damage sensor. Recognizes the substrate consensus sequence [ST]-Q. Phosphorylates histone H2A to form H2AS128ph (gamma-H2A) at sites of DNA damage, involved in the regulation of DNA damage response mechanism. Required for the control of telomere length and genome stability.</text>
</comment>
<dbReference type="PROSITE" id="PS51189">
    <property type="entry name" value="FAT"/>
    <property type="match status" value="1"/>
</dbReference>
<dbReference type="InterPro" id="IPR014009">
    <property type="entry name" value="PIK_FAT"/>
</dbReference>
<dbReference type="GO" id="GO:0005634">
    <property type="term" value="C:nucleus"/>
    <property type="evidence" value="ECO:0007669"/>
    <property type="project" value="UniProtKB-SubCell"/>
</dbReference>
<dbReference type="SMART" id="SM01342">
    <property type="entry name" value="TAN"/>
    <property type="match status" value="1"/>
</dbReference>
<dbReference type="Gene3D" id="3.30.1010.10">
    <property type="entry name" value="Phosphatidylinositol 3-kinase Catalytic Subunit, Chain A, domain 4"/>
    <property type="match status" value="1"/>
</dbReference>
<name>M2NEW7_BAUPA</name>
<dbReference type="PROSITE" id="PS50290">
    <property type="entry name" value="PI3_4_KINASE_3"/>
    <property type="match status" value="1"/>
</dbReference>
<dbReference type="OrthoDB" id="381190at2759"/>
<comment type="subcellular location">
    <subcellularLocation>
        <location evidence="16">Chromosome</location>
        <location evidence="16">Telomere</location>
    </subcellularLocation>
    <subcellularLocation>
        <location evidence="1 16">Nucleus</location>
    </subcellularLocation>
</comment>
<keyword evidence="10 16" id="KW-0418">Kinase</keyword>
<evidence type="ECO:0000256" key="5">
    <source>
        <dbReference type="ARBA" id="ARBA00014619"/>
    </source>
</evidence>
<reference evidence="22 23" key="1">
    <citation type="journal article" date="2012" name="PLoS Pathog.">
        <title>Diverse lifestyles and strategies of plant pathogenesis encoded in the genomes of eighteen Dothideomycetes fungi.</title>
        <authorList>
            <person name="Ohm R.A."/>
            <person name="Feau N."/>
            <person name="Henrissat B."/>
            <person name="Schoch C.L."/>
            <person name="Horwitz B.A."/>
            <person name="Barry K.W."/>
            <person name="Condon B.J."/>
            <person name="Copeland A.C."/>
            <person name="Dhillon B."/>
            <person name="Glaser F."/>
            <person name="Hesse C.N."/>
            <person name="Kosti I."/>
            <person name="LaButti K."/>
            <person name="Lindquist E.A."/>
            <person name="Lucas S."/>
            <person name="Salamov A.A."/>
            <person name="Bradshaw R.E."/>
            <person name="Ciuffetti L."/>
            <person name="Hamelin R.C."/>
            <person name="Kema G.H.J."/>
            <person name="Lawrence C."/>
            <person name="Scott J.A."/>
            <person name="Spatafora J.W."/>
            <person name="Turgeon B.G."/>
            <person name="de Wit P.J.G.M."/>
            <person name="Zhong S."/>
            <person name="Goodwin S.B."/>
            <person name="Grigoriev I.V."/>
        </authorList>
    </citation>
    <scope>NUCLEOTIDE SEQUENCE [LARGE SCALE GENOMIC DNA]</scope>
    <source>
        <strain evidence="22 23">UAMH 10762</strain>
    </source>
</reference>
<keyword evidence="16" id="KW-0156">Chromatin regulator</keyword>
<dbReference type="InterPro" id="IPR018936">
    <property type="entry name" value="PI3/4_kinase_CS"/>
</dbReference>
<dbReference type="Pfam" id="PF02260">
    <property type="entry name" value="FATC"/>
    <property type="match status" value="1"/>
</dbReference>
<dbReference type="EMBL" id="KB445553">
    <property type="protein sequence ID" value="EMC97804.1"/>
    <property type="molecule type" value="Genomic_DNA"/>
</dbReference>
<comment type="subunit">
    <text evidence="3">Associates with DNA double-strand breaks.</text>
</comment>
<evidence type="ECO:0000256" key="8">
    <source>
        <dbReference type="ARBA" id="ARBA00022741"/>
    </source>
</evidence>
<evidence type="ECO:0000256" key="12">
    <source>
        <dbReference type="ARBA" id="ARBA00023242"/>
    </source>
</evidence>
<dbReference type="InterPro" id="IPR003152">
    <property type="entry name" value="FATC_dom"/>
</dbReference>
<dbReference type="GO" id="GO:0004674">
    <property type="term" value="F:protein serine/threonine kinase activity"/>
    <property type="evidence" value="ECO:0007669"/>
    <property type="project" value="UniProtKB-KW"/>
</dbReference>
<keyword evidence="8 16" id="KW-0547">Nucleotide-binding</keyword>
<evidence type="ECO:0000313" key="22">
    <source>
        <dbReference type="EMBL" id="EMC97804.1"/>
    </source>
</evidence>
<evidence type="ECO:0000256" key="1">
    <source>
        <dbReference type="ARBA" id="ARBA00004123"/>
    </source>
</evidence>
<dbReference type="GO" id="GO:0005524">
    <property type="term" value="F:ATP binding"/>
    <property type="evidence" value="ECO:0007669"/>
    <property type="project" value="UniProtKB-KW"/>
</dbReference>
<feature type="region of interest" description="Disordered" evidence="18">
    <location>
        <begin position="2864"/>
        <end position="2893"/>
    </location>
</feature>